<evidence type="ECO:0008006" key="4">
    <source>
        <dbReference type="Google" id="ProtNLM"/>
    </source>
</evidence>
<protein>
    <recommendedName>
        <fullName evidence="4">Dehydrogenase</fullName>
    </recommendedName>
</protein>
<dbReference type="Proteomes" id="UP000216682">
    <property type="component" value="Unassembled WGS sequence"/>
</dbReference>
<dbReference type="InterPro" id="IPR019546">
    <property type="entry name" value="TAT_signal_bac_arc"/>
</dbReference>
<name>A0A265E4G3_9STAP</name>
<dbReference type="AlphaFoldDB" id="A0A265E4G3"/>
<proteinExistence type="predicted"/>
<dbReference type="Pfam" id="PF13618">
    <property type="entry name" value="Gluconate_2-dh3"/>
    <property type="match status" value="1"/>
</dbReference>
<evidence type="ECO:0000256" key="1">
    <source>
        <dbReference type="SAM" id="MobiDB-lite"/>
    </source>
</evidence>
<dbReference type="InterPro" id="IPR027056">
    <property type="entry name" value="Gluconate_2DH_su3"/>
</dbReference>
<dbReference type="InterPro" id="IPR006311">
    <property type="entry name" value="TAT_signal"/>
</dbReference>
<sequence>MADIGEEKQFSRRDFLKTTGVFTGGILGGSLLGGVFMNQSQMLTDDDPEVSEESTSEDEAQNESMEARTFFSRSEDFETLAAATERIYPEDDNGPGAIALGVPYFIDRQMYGFWGQNSQDYSYGPFEPTSDTHGFQAKLNRGEVFLAGLRRLQELSMEEHDTAFADLDGGAQDELLRSFESGDVEIRGVRPETFFSLLRNATIEGVYSDPAYGGNKDMQGWKMIEYPGPRMGWAEDIESEEFMSLDPEGLRSYQGGGI</sequence>
<dbReference type="RefSeq" id="WP_094907107.1">
    <property type="nucleotide sequence ID" value="NZ_NPEZ01000006.1"/>
</dbReference>
<reference evidence="2 3" key="1">
    <citation type="submission" date="2017-07" db="EMBL/GenBank/DDBJ databases">
        <title>Shotgun whole genome sequences of three halophilic bacterial isolates.</title>
        <authorList>
            <person name="Pozzo T."/>
            <person name="Higdon S.M."/>
            <person name="Quillaguaman J."/>
        </authorList>
    </citation>
    <scope>NUCLEOTIDE SEQUENCE [LARGE SCALE GENOMIC DNA]</scope>
    <source>
        <strain evidence="2 3">BU-1</strain>
    </source>
</reference>
<accession>A0A265E4G3</accession>
<dbReference type="PROSITE" id="PS51318">
    <property type="entry name" value="TAT"/>
    <property type="match status" value="1"/>
</dbReference>
<gene>
    <name evidence="2" type="ORF">CFN03_11155</name>
</gene>
<evidence type="ECO:0000313" key="3">
    <source>
        <dbReference type="Proteomes" id="UP000216682"/>
    </source>
</evidence>
<feature type="compositionally biased region" description="Acidic residues" evidence="1">
    <location>
        <begin position="44"/>
        <end position="61"/>
    </location>
</feature>
<evidence type="ECO:0000313" key="2">
    <source>
        <dbReference type="EMBL" id="OZT76420.1"/>
    </source>
</evidence>
<organism evidence="2 3">
    <name type="scientific">Salinicoccus roseus</name>
    <dbReference type="NCBI Taxonomy" id="45670"/>
    <lineage>
        <taxon>Bacteria</taxon>
        <taxon>Bacillati</taxon>
        <taxon>Bacillota</taxon>
        <taxon>Bacilli</taxon>
        <taxon>Bacillales</taxon>
        <taxon>Staphylococcaceae</taxon>
        <taxon>Salinicoccus</taxon>
    </lineage>
</organism>
<comment type="caution">
    <text evidence="2">The sequence shown here is derived from an EMBL/GenBank/DDBJ whole genome shotgun (WGS) entry which is preliminary data.</text>
</comment>
<feature type="region of interest" description="Disordered" evidence="1">
    <location>
        <begin position="44"/>
        <end position="67"/>
    </location>
</feature>
<dbReference type="NCBIfam" id="TIGR01409">
    <property type="entry name" value="TAT_signal_seq"/>
    <property type="match status" value="1"/>
</dbReference>
<dbReference type="EMBL" id="NPEZ01000006">
    <property type="protein sequence ID" value="OZT76420.1"/>
    <property type="molecule type" value="Genomic_DNA"/>
</dbReference>